<feature type="region of interest" description="Disordered" evidence="1">
    <location>
        <begin position="1"/>
        <end position="80"/>
    </location>
</feature>
<keyword evidence="2" id="KW-1133">Transmembrane helix</keyword>
<keyword evidence="4" id="KW-1185">Reference proteome</keyword>
<proteinExistence type="predicted"/>
<keyword evidence="2" id="KW-0472">Membrane</keyword>
<evidence type="ECO:0000313" key="3">
    <source>
        <dbReference type="EMBL" id="MDD9207803.1"/>
    </source>
</evidence>
<gene>
    <name evidence="3" type="ORF">PU560_15205</name>
</gene>
<accession>A0ABT5U0F9</accession>
<dbReference type="Proteomes" id="UP001165561">
    <property type="component" value="Unassembled WGS sequence"/>
</dbReference>
<feature type="compositionally biased region" description="Acidic residues" evidence="1">
    <location>
        <begin position="59"/>
        <end position="70"/>
    </location>
</feature>
<organism evidence="3 4">
    <name type="scientific">Georgenia halotolerans</name>
    <dbReference type="NCBI Taxonomy" id="3028317"/>
    <lineage>
        <taxon>Bacteria</taxon>
        <taxon>Bacillati</taxon>
        <taxon>Actinomycetota</taxon>
        <taxon>Actinomycetes</taxon>
        <taxon>Micrococcales</taxon>
        <taxon>Bogoriellaceae</taxon>
        <taxon>Georgenia</taxon>
    </lineage>
</organism>
<evidence type="ECO:0000256" key="1">
    <source>
        <dbReference type="SAM" id="MobiDB-lite"/>
    </source>
</evidence>
<reference evidence="3" key="1">
    <citation type="submission" date="2023-02" db="EMBL/GenBank/DDBJ databases">
        <title>Georgenia sp.10Sc9-8, isolated from a soil sample collected from the Taklamakan desert.</title>
        <authorList>
            <person name="Liu S."/>
        </authorList>
    </citation>
    <scope>NUCLEOTIDE SEQUENCE</scope>
    <source>
        <strain evidence="3">10Sc9-8</strain>
    </source>
</reference>
<evidence type="ECO:0000256" key="2">
    <source>
        <dbReference type="SAM" id="Phobius"/>
    </source>
</evidence>
<feature type="compositionally biased region" description="Gly residues" evidence="1">
    <location>
        <begin position="1"/>
        <end position="10"/>
    </location>
</feature>
<feature type="transmembrane region" description="Helical" evidence="2">
    <location>
        <begin position="83"/>
        <end position="105"/>
    </location>
</feature>
<evidence type="ECO:0000313" key="4">
    <source>
        <dbReference type="Proteomes" id="UP001165561"/>
    </source>
</evidence>
<comment type="caution">
    <text evidence="3">The sequence shown here is derived from an EMBL/GenBank/DDBJ whole genome shotgun (WGS) entry which is preliminary data.</text>
</comment>
<name>A0ABT5U0F9_9MICO</name>
<feature type="compositionally biased region" description="Low complexity" evidence="1">
    <location>
        <begin position="31"/>
        <end position="43"/>
    </location>
</feature>
<evidence type="ECO:0008006" key="5">
    <source>
        <dbReference type="Google" id="ProtNLM"/>
    </source>
</evidence>
<protein>
    <recommendedName>
        <fullName evidence="5">DUF308 domain-containing protein</fullName>
    </recommendedName>
</protein>
<keyword evidence="2" id="KW-0812">Transmembrane</keyword>
<feature type="transmembrane region" description="Helical" evidence="2">
    <location>
        <begin position="111"/>
        <end position="129"/>
    </location>
</feature>
<dbReference type="EMBL" id="JARACI010001157">
    <property type="protein sequence ID" value="MDD9207803.1"/>
    <property type="molecule type" value="Genomic_DNA"/>
</dbReference>
<sequence length="149" mass="15136">MAGPTRGGADGPLDDDAVQARWAEITAHLGELGTPPAPTGEEPAPTPPRAPSGPRDYAVDEDEDEDDGFEPPDPGPVRATDPVVVLGWAAVAGSLLALIVLPLAWSPLPGLVVTTVIAVLVAGAGLLLWRMPRSRDDDGLGGRGGGAVL</sequence>